<dbReference type="OrthoDB" id="271595at2759"/>
<dbReference type="InterPro" id="IPR037151">
    <property type="entry name" value="AlkB-like_sf"/>
</dbReference>
<dbReference type="InterPro" id="IPR032857">
    <property type="entry name" value="ALKBH4"/>
</dbReference>
<dbReference type="SUPFAM" id="SSF51197">
    <property type="entry name" value="Clavaminate synthase-like"/>
    <property type="match status" value="1"/>
</dbReference>
<evidence type="ECO:0000313" key="3">
    <source>
        <dbReference type="Proteomes" id="UP000015354"/>
    </source>
</evidence>
<dbReference type="InterPro" id="IPR027450">
    <property type="entry name" value="AlkB-like"/>
</dbReference>
<dbReference type="Pfam" id="PF13532">
    <property type="entry name" value="2OG-FeII_Oxy_2"/>
    <property type="match status" value="1"/>
</dbReference>
<sequence length="424" mass="47543">MSDAAAAVYVRKRYKKWVTQYLDHLQQGAEFAHITLMEAARWKEEGFIVLNMGCNTMCPCELKQLMTNLGCLERPLVDERVFFYHTDLPFMAVKSALVTQGTTLTAIDCSCWEEPGRQIATLYAIPLVQNMNTGSSNRGARYVILMRCDISEVLRGTGTPFQREVLGAERYGEKHPHEAAGADDVRHLRCDAITDIPGAYRVLDFLTPGEHDDILQELQEGVRASAVRTERLARRVVAHFNRRFLYGINALGEVGCDVAPLPSFFAWMRDRLENADPTTTLEPPYPIPRGGFTCDQLTVNFYDYETSRVSGIAPHVDAHSPFEDYVLLVSLGSYTVMEFARGDDGKDAAAAPIGVLLPPCSLFVLSGEARYAWTHCIAERKTDILSESIPKLTRGLRISLTWRRGREGVHRKMECPYPLLCDGV</sequence>
<dbReference type="GO" id="GO:0032451">
    <property type="term" value="F:demethylase activity"/>
    <property type="evidence" value="ECO:0007669"/>
    <property type="project" value="TreeGrafter"/>
</dbReference>
<dbReference type="InterPro" id="IPR005123">
    <property type="entry name" value="Oxoglu/Fe-dep_dioxygenase_dom"/>
</dbReference>
<gene>
    <name evidence="2" type="ORF">STCU_09264</name>
</gene>
<dbReference type="PANTHER" id="PTHR12463">
    <property type="entry name" value="OXYGENASE-RELATED"/>
    <property type="match status" value="1"/>
</dbReference>
<dbReference type="GO" id="GO:0016491">
    <property type="term" value="F:oxidoreductase activity"/>
    <property type="evidence" value="ECO:0007669"/>
    <property type="project" value="TreeGrafter"/>
</dbReference>
<keyword evidence="3" id="KW-1185">Reference proteome</keyword>
<organism evidence="2 3">
    <name type="scientific">Strigomonas culicis</name>
    <dbReference type="NCBI Taxonomy" id="28005"/>
    <lineage>
        <taxon>Eukaryota</taxon>
        <taxon>Discoba</taxon>
        <taxon>Euglenozoa</taxon>
        <taxon>Kinetoplastea</taxon>
        <taxon>Metakinetoplastina</taxon>
        <taxon>Trypanosomatida</taxon>
        <taxon>Trypanosomatidae</taxon>
        <taxon>Strigomonadinae</taxon>
        <taxon>Strigomonas</taxon>
    </lineage>
</organism>
<protein>
    <recommendedName>
        <fullName evidence="1">Fe2OG dioxygenase domain-containing protein</fullName>
    </recommendedName>
</protein>
<dbReference type="EMBL" id="ATMH01009264">
    <property type="protein sequence ID" value="EPY19855.1"/>
    <property type="molecule type" value="Genomic_DNA"/>
</dbReference>
<comment type="caution">
    <text evidence="2">The sequence shown here is derived from an EMBL/GenBank/DDBJ whole genome shotgun (WGS) entry which is preliminary data.</text>
</comment>
<evidence type="ECO:0000313" key="2">
    <source>
        <dbReference type="EMBL" id="EPY19855.1"/>
    </source>
</evidence>
<evidence type="ECO:0000259" key="1">
    <source>
        <dbReference type="PROSITE" id="PS51471"/>
    </source>
</evidence>
<dbReference type="Proteomes" id="UP000015354">
    <property type="component" value="Unassembled WGS sequence"/>
</dbReference>
<dbReference type="PROSITE" id="PS51471">
    <property type="entry name" value="FE2OG_OXY"/>
    <property type="match status" value="1"/>
</dbReference>
<dbReference type="Gene3D" id="2.60.120.590">
    <property type="entry name" value="Alpha-ketoglutarate-dependent dioxygenase AlkB-like"/>
    <property type="match status" value="1"/>
</dbReference>
<accession>S9VA36</accession>
<feature type="domain" description="Fe2OG dioxygenase" evidence="1">
    <location>
        <begin position="293"/>
        <end position="406"/>
    </location>
</feature>
<name>S9VA36_9TRYP</name>
<dbReference type="AlphaFoldDB" id="S9VA36"/>
<dbReference type="PANTHER" id="PTHR12463:SF1">
    <property type="entry name" value="2-OXOGLUTARATE AND FE-DEPENDENT OXYGENASE FAMILY PROTEIN"/>
    <property type="match status" value="1"/>
</dbReference>
<dbReference type="GO" id="GO:0070988">
    <property type="term" value="P:demethylation"/>
    <property type="evidence" value="ECO:0007669"/>
    <property type="project" value="InterPro"/>
</dbReference>
<reference evidence="2 3" key="1">
    <citation type="journal article" date="2013" name="PLoS ONE">
        <title>Predicting the Proteins of Angomonas deanei, Strigomonas culicis and Their Respective Endosymbionts Reveals New Aspects of the Trypanosomatidae Family.</title>
        <authorList>
            <person name="Motta M.C."/>
            <person name="Martins A.C."/>
            <person name="de Souza S.S."/>
            <person name="Catta-Preta C.M."/>
            <person name="Silva R."/>
            <person name="Klein C.C."/>
            <person name="de Almeida L.G."/>
            <person name="de Lima Cunha O."/>
            <person name="Ciapina L.P."/>
            <person name="Brocchi M."/>
            <person name="Colabardini A.C."/>
            <person name="de Araujo Lima B."/>
            <person name="Machado C.R."/>
            <person name="de Almeida Soares C.M."/>
            <person name="Probst C.M."/>
            <person name="de Menezes C.B."/>
            <person name="Thompson C.E."/>
            <person name="Bartholomeu D.C."/>
            <person name="Gradia D.F."/>
            <person name="Pavoni D.P."/>
            <person name="Grisard E.C."/>
            <person name="Fantinatti-Garboggini F."/>
            <person name="Marchini F.K."/>
            <person name="Rodrigues-Luiz G.F."/>
            <person name="Wagner G."/>
            <person name="Goldman G.H."/>
            <person name="Fietto J.L."/>
            <person name="Elias M.C."/>
            <person name="Goldman M.H."/>
            <person name="Sagot M.F."/>
            <person name="Pereira M."/>
            <person name="Stoco P.H."/>
            <person name="de Mendonca-Neto R.P."/>
            <person name="Teixeira S.M."/>
            <person name="Maciel T.E."/>
            <person name="de Oliveira Mendes T.A."/>
            <person name="Urmenyi T.P."/>
            <person name="de Souza W."/>
            <person name="Schenkman S."/>
            <person name="de Vasconcelos A.T."/>
        </authorList>
    </citation>
    <scope>NUCLEOTIDE SEQUENCE [LARGE SCALE GENOMIC DNA]</scope>
</reference>
<proteinExistence type="predicted"/>